<evidence type="ECO:0000256" key="7">
    <source>
        <dbReference type="ARBA" id="ARBA00022824"/>
    </source>
</evidence>
<evidence type="ECO:0000256" key="3">
    <source>
        <dbReference type="ARBA" id="ARBA00008715"/>
    </source>
</evidence>
<evidence type="ECO:0000313" key="13">
    <source>
        <dbReference type="Proteomes" id="UP001168877"/>
    </source>
</evidence>
<dbReference type="EC" id="2.4.1.-" evidence="10"/>
<comment type="subcellular location">
    <subcellularLocation>
        <location evidence="1 10">Endoplasmic reticulum membrane</location>
        <topology evidence="1 10">Multi-pass membrane protein</topology>
    </subcellularLocation>
</comment>
<evidence type="ECO:0000256" key="2">
    <source>
        <dbReference type="ARBA" id="ARBA00004922"/>
    </source>
</evidence>
<dbReference type="Pfam" id="PF03155">
    <property type="entry name" value="Alg6_Alg8"/>
    <property type="match status" value="1"/>
</dbReference>
<feature type="transmembrane region" description="Helical" evidence="10">
    <location>
        <begin position="597"/>
        <end position="620"/>
    </location>
</feature>
<feature type="transmembrane region" description="Helical" evidence="10">
    <location>
        <begin position="257"/>
        <end position="282"/>
    </location>
</feature>
<reference evidence="12" key="1">
    <citation type="journal article" date="2022" name="Plant J.">
        <title>Strategies of tolerance reflected in two North American maple genomes.</title>
        <authorList>
            <person name="McEvoy S.L."/>
            <person name="Sezen U.U."/>
            <person name="Trouern-Trend A."/>
            <person name="McMahon S.M."/>
            <person name="Schaberg P.G."/>
            <person name="Yang J."/>
            <person name="Wegrzyn J.L."/>
            <person name="Swenson N.G."/>
        </authorList>
    </citation>
    <scope>NUCLEOTIDE SEQUENCE</scope>
    <source>
        <strain evidence="12">NS2018</strain>
    </source>
</reference>
<evidence type="ECO:0000256" key="1">
    <source>
        <dbReference type="ARBA" id="ARBA00004477"/>
    </source>
</evidence>
<proteinExistence type="inferred from homology"/>
<keyword evidence="6 10" id="KW-0812">Transmembrane</keyword>
<accession>A0AA39SZT0</accession>
<name>A0AA39SZT0_ACESA</name>
<sequence>MIFGVSSLGGSSNRARKAYARKTVQPMQELGIFNIEQRPEKVPKLHSEPISFNEGDALVVPLVVSFSIHISLTFSSHSHSRQPHHHPDHRRSPPRQHPHSPKPSRCRSSTQSGLLRERQMGKKKAEKVTDDKVEVDNGDDVWWWLICRSIGASFLCISVFAILVRVAVSLHPYSGAGNPPKFGDYEAQRHWMEITLNLPAKEWYCNSTINDLGYWGLDYPPLTAYQSYVHGLFLRSFDPDSVSLFTSRGHETYLGKLLMRWTVLSSDALIFFPAVFGFVSVYHTSRTSSRKTDIVWHIAILLLSPCLILIDHGHFQYNCISLGLTMGAVAAILSQKELVASVLFTLALNHKQMSAYFAPAFLSHLLGKCLRRKNPLLEVSKLGLVVIGTFAVIWWPYLHSTDAIFRVLSRLAPFERGIYEDYVANFWCTTSILIKWKRLFTTPTLKIISLTATVLTCLPSMVQQLLAPSSKGFLYGLLNSSLSFYLFSFQVHEKSILLPLLPASLLALEEPRPFKWLTHLALFSMFPLLCRDKLILPYVALYALFTLLYHAPGRCSGRSKTSKTDYSSVASIMIGLLYLCSFILHIVYLTMRPPEKLPFLFEAVIMLLCFSQFMLFAFYTNAKQWLLSKRSTTEKEKKHI</sequence>
<keyword evidence="5 10" id="KW-0808">Transferase</keyword>
<comment type="pathway">
    <text evidence="2 10">Protein modification; protein glycosylation.</text>
</comment>
<dbReference type="EMBL" id="JAUESC010000004">
    <property type="protein sequence ID" value="KAK0598755.1"/>
    <property type="molecule type" value="Genomic_DNA"/>
</dbReference>
<evidence type="ECO:0000256" key="5">
    <source>
        <dbReference type="ARBA" id="ARBA00022679"/>
    </source>
</evidence>
<feature type="transmembrane region" description="Helical" evidence="10">
    <location>
        <begin position="382"/>
        <end position="398"/>
    </location>
</feature>
<dbReference type="PANTHER" id="PTHR12413">
    <property type="entry name" value="DOLICHYL GLYCOSYLTRANSFERASE"/>
    <property type="match status" value="1"/>
</dbReference>
<feature type="region of interest" description="Disordered" evidence="11">
    <location>
        <begin position="77"/>
        <end position="131"/>
    </location>
</feature>
<organism evidence="12 13">
    <name type="scientific">Acer saccharum</name>
    <name type="common">Sugar maple</name>
    <dbReference type="NCBI Taxonomy" id="4024"/>
    <lineage>
        <taxon>Eukaryota</taxon>
        <taxon>Viridiplantae</taxon>
        <taxon>Streptophyta</taxon>
        <taxon>Embryophyta</taxon>
        <taxon>Tracheophyta</taxon>
        <taxon>Spermatophyta</taxon>
        <taxon>Magnoliopsida</taxon>
        <taxon>eudicotyledons</taxon>
        <taxon>Gunneridae</taxon>
        <taxon>Pentapetalae</taxon>
        <taxon>rosids</taxon>
        <taxon>malvids</taxon>
        <taxon>Sapindales</taxon>
        <taxon>Sapindaceae</taxon>
        <taxon>Hippocastanoideae</taxon>
        <taxon>Acereae</taxon>
        <taxon>Acer</taxon>
    </lineage>
</organism>
<reference evidence="12" key="2">
    <citation type="submission" date="2023-06" db="EMBL/GenBank/DDBJ databases">
        <authorList>
            <person name="Swenson N.G."/>
            <person name="Wegrzyn J.L."/>
            <person name="Mcevoy S.L."/>
        </authorList>
    </citation>
    <scope>NUCLEOTIDE SEQUENCE</scope>
    <source>
        <strain evidence="12">NS2018</strain>
        <tissue evidence="12">Leaf</tissue>
    </source>
</reference>
<comment type="similarity">
    <text evidence="3 10">Belongs to the ALG6/ALG8 glucosyltransferase family.</text>
</comment>
<evidence type="ECO:0000256" key="11">
    <source>
        <dbReference type="SAM" id="MobiDB-lite"/>
    </source>
</evidence>
<dbReference type="Proteomes" id="UP001168877">
    <property type="component" value="Unassembled WGS sequence"/>
</dbReference>
<keyword evidence="4 10" id="KW-0328">Glycosyltransferase</keyword>
<protein>
    <recommendedName>
        <fullName evidence="10">Alpha-1,3-glucosyltransferase</fullName>
        <ecNumber evidence="10">2.4.1.-</ecNumber>
    </recommendedName>
</protein>
<evidence type="ECO:0000256" key="6">
    <source>
        <dbReference type="ARBA" id="ARBA00022692"/>
    </source>
</evidence>
<dbReference type="InterPro" id="IPR004856">
    <property type="entry name" value="Glyco_trans_ALG6/ALG8"/>
</dbReference>
<keyword evidence="8 10" id="KW-1133">Transmembrane helix</keyword>
<dbReference type="AlphaFoldDB" id="A0AA39SZT0"/>
<evidence type="ECO:0000256" key="8">
    <source>
        <dbReference type="ARBA" id="ARBA00022989"/>
    </source>
</evidence>
<keyword evidence="9 10" id="KW-0472">Membrane</keyword>
<evidence type="ECO:0000256" key="9">
    <source>
        <dbReference type="ARBA" id="ARBA00023136"/>
    </source>
</evidence>
<feature type="compositionally biased region" description="Basic residues" evidence="11">
    <location>
        <begin position="78"/>
        <end position="105"/>
    </location>
</feature>
<keyword evidence="7 10" id="KW-0256">Endoplasmic reticulum</keyword>
<evidence type="ECO:0000313" key="12">
    <source>
        <dbReference type="EMBL" id="KAK0598755.1"/>
    </source>
</evidence>
<keyword evidence="13" id="KW-1185">Reference proteome</keyword>
<dbReference type="GO" id="GO:0042281">
    <property type="term" value="F:dolichyl pyrophosphate Man9GlcNAc2 alpha-1,3-glucosyltransferase activity"/>
    <property type="evidence" value="ECO:0007669"/>
    <property type="project" value="TreeGrafter"/>
</dbReference>
<comment type="caution">
    <text evidence="10">Lacks conserved residue(s) required for the propagation of feature annotation.</text>
</comment>
<gene>
    <name evidence="12" type="ORF">LWI29_037680</name>
</gene>
<feature type="transmembrane region" description="Helical" evidence="10">
    <location>
        <begin position="294"/>
        <end position="310"/>
    </location>
</feature>
<feature type="transmembrane region" description="Helical" evidence="10">
    <location>
        <begin position="572"/>
        <end position="591"/>
    </location>
</feature>
<dbReference type="PANTHER" id="PTHR12413:SF1">
    <property type="entry name" value="DOLICHYL PYROPHOSPHATE MAN9GLCNAC2 ALPHA-1,3-GLUCOSYLTRANSFERASE"/>
    <property type="match status" value="1"/>
</dbReference>
<evidence type="ECO:0000256" key="10">
    <source>
        <dbReference type="RuleBase" id="RU363110"/>
    </source>
</evidence>
<comment type="caution">
    <text evidence="12">The sequence shown here is derived from an EMBL/GenBank/DDBJ whole genome shotgun (WGS) entry which is preliminary data.</text>
</comment>
<feature type="transmembrane region" description="Helical" evidence="10">
    <location>
        <begin position="535"/>
        <end position="551"/>
    </location>
</feature>
<dbReference type="GO" id="GO:0005789">
    <property type="term" value="C:endoplasmic reticulum membrane"/>
    <property type="evidence" value="ECO:0007669"/>
    <property type="project" value="UniProtKB-SubCell"/>
</dbReference>
<evidence type="ECO:0000256" key="4">
    <source>
        <dbReference type="ARBA" id="ARBA00022676"/>
    </source>
</evidence>